<evidence type="ECO:0000259" key="4">
    <source>
        <dbReference type="Pfam" id="PF07992"/>
    </source>
</evidence>
<comment type="caution">
    <text evidence="5">The sequence shown here is derived from an EMBL/GenBank/DDBJ whole genome shotgun (WGS) entry which is preliminary data.</text>
</comment>
<keyword evidence="2" id="KW-0285">Flavoprotein</keyword>
<reference evidence="5 6" key="1">
    <citation type="submission" date="2018-09" db="EMBL/GenBank/DDBJ databases">
        <title>Altererythrobacter spongiae sp. nov., isolated from a marine sponge.</title>
        <authorList>
            <person name="Zhuang L."/>
            <person name="Luo L."/>
        </authorList>
    </citation>
    <scope>NUCLEOTIDE SEQUENCE [LARGE SCALE GENOMIC DNA]</scope>
    <source>
        <strain evidence="5 6">HN-Y73</strain>
    </source>
</reference>
<dbReference type="PRINTS" id="PR00368">
    <property type="entry name" value="FADPNR"/>
</dbReference>
<feature type="domain" description="FAD/NAD(P)-binding" evidence="4">
    <location>
        <begin position="4"/>
        <end position="143"/>
    </location>
</feature>
<dbReference type="PANTHER" id="PTHR48105">
    <property type="entry name" value="THIOREDOXIN REDUCTASE 1-RELATED-RELATED"/>
    <property type="match status" value="1"/>
</dbReference>
<dbReference type="EMBL" id="RAPF01000002">
    <property type="protein sequence ID" value="RKF22387.1"/>
    <property type="molecule type" value="Genomic_DNA"/>
</dbReference>
<evidence type="ECO:0000256" key="3">
    <source>
        <dbReference type="ARBA" id="ARBA00023002"/>
    </source>
</evidence>
<keyword evidence="6" id="KW-1185">Reference proteome</keyword>
<gene>
    <name evidence="5" type="ORF">D6851_03890</name>
</gene>
<dbReference type="Pfam" id="PF07992">
    <property type="entry name" value="Pyr_redox_2"/>
    <property type="match status" value="1"/>
</dbReference>
<dbReference type="AlphaFoldDB" id="A0A420ENU1"/>
<dbReference type="InterPro" id="IPR050097">
    <property type="entry name" value="Ferredoxin-NADP_redctase_2"/>
</dbReference>
<evidence type="ECO:0000313" key="6">
    <source>
        <dbReference type="Proteomes" id="UP000284395"/>
    </source>
</evidence>
<sequence length="297" mass="31048">MIADAVIVGGGFAGLAAATYLARARRTVRVLDTGKPRNRFASASHGFLGQDGSDPGQILATARNQLLAYPTVELIEAEATEARLAEDGFAVSLANGDELEARKLILAFGLRDELPVLPGLEERWGKTVLHCPYCHGIEFSDQPLGVLYRMPMSVHQACLIAEWGPTTLYLNGAKLEEGDADRLAAHGVSIEAAPVAALIGEGPALSAIELETGERRALAALYIAPRSCLGSPLAEQLGADIDECPVGPIICTDGDKMTSVPGLYAAGDIARAPHSVSWAVADGVTAGTSAHRALVFG</sequence>
<accession>A0A420ENU1</accession>
<keyword evidence="3" id="KW-0560">Oxidoreductase</keyword>
<dbReference type="SUPFAM" id="SSF51905">
    <property type="entry name" value="FAD/NAD(P)-binding domain"/>
    <property type="match status" value="1"/>
</dbReference>
<evidence type="ECO:0000313" key="5">
    <source>
        <dbReference type="EMBL" id="RKF22387.1"/>
    </source>
</evidence>
<organism evidence="5 6">
    <name type="scientific">Altericroceibacterium spongiae</name>
    <dbReference type="NCBI Taxonomy" id="2320269"/>
    <lineage>
        <taxon>Bacteria</taxon>
        <taxon>Pseudomonadati</taxon>
        <taxon>Pseudomonadota</taxon>
        <taxon>Alphaproteobacteria</taxon>
        <taxon>Sphingomonadales</taxon>
        <taxon>Erythrobacteraceae</taxon>
        <taxon>Altericroceibacterium</taxon>
    </lineage>
</organism>
<dbReference type="InterPro" id="IPR023753">
    <property type="entry name" value="FAD/NAD-binding_dom"/>
</dbReference>
<dbReference type="Gene3D" id="3.50.50.60">
    <property type="entry name" value="FAD/NAD(P)-binding domain"/>
    <property type="match status" value="2"/>
</dbReference>
<name>A0A420ENU1_9SPHN</name>
<dbReference type="Proteomes" id="UP000284395">
    <property type="component" value="Unassembled WGS sequence"/>
</dbReference>
<dbReference type="RefSeq" id="WP_120323586.1">
    <property type="nucleotide sequence ID" value="NZ_RAPF01000002.1"/>
</dbReference>
<protein>
    <recommendedName>
        <fullName evidence="1">Thioredoxin reductase</fullName>
    </recommendedName>
</protein>
<evidence type="ECO:0000256" key="1">
    <source>
        <dbReference type="ARBA" id="ARBA00018719"/>
    </source>
</evidence>
<dbReference type="GO" id="GO:0016491">
    <property type="term" value="F:oxidoreductase activity"/>
    <property type="evidence" value="ECO:0007669"/>
    <property type="project" value="UniProtKB-KW"/>
</dbReference>
<dbReference type="OrthoDB" id="9786503at2"/>
<evidence type="ECO:0000256" key="2">
    <source>
        <dbReference type="ARBA" id="ARBA00022630"/>
    </source>
</evidence>
<proteinExistence type="predicted"/>
<dbReference type="PRINTS" id="PR00469">
    <property type="entry name" value="PNDRDTASEII"/>
</dbReference>
<dbReference type="InterPro" id="IPR036188">
    <property type="entry name" value="FAD/NAD-bd_sf"/>
</dbReference>